<dbReference type="OrthoDB" id="2665481at2"/>
<comment type="caution">
    <text evidence="2">The sequence shown here is derived from an EMBL/GenBank/DDBJ whole genome shotgun (WGS) entry which is preliminary data.</text>
</comment>
<accession>A0A545AHJ1</accession>
<dbReference type="Proteomes" id="UP000317982">
    <property type="component" value="Unassembled WGS sequence"/>
</dbReference>
<dbReference type="Pfam" id="PF08240">
    <property type="entry name" value="ADH_N"/>
    <property type="match status" value="1"/>
</dbReference>
<dbReference type="Pfam" id="PF13602">
    <property type="entry name" value="ADH_zinc_N_2"/>
    <property type="match status" value="1"/>
</dbReference>
<protein>
    <submittedName>
        <fullName evidence="2">Zinc-binding dehydrogenase</fullName>
    </submittedName>
</protein>
<dbReference type="RefSeq" id="WP_142708802.1">
    <property type="nucleotide sequence ID" value="NZ_VIRS01000034.1"/>
</dbReference>
<keyword evidence="3" id="KW-1185">Reference proteome</keyword>
<proteinExistence type="predicted"/>
<gene>
    <name evidence="2" type="ORF">FL583_32990</name>
</gene>
<dbReference type="GO" id="GO:0016491">
    <property type="term" value="F:oxidoreductase activity"/>
    <property type="evidence" value="ECO:0007669"/>
    <property type="project" value="InterPro"/>
</dbReference>
<reference evidence="2 3" key="1">
    <citation type="submission" date="2019-07" db="EMBL/GenBank/DDBJ databases">
        <title>Cryptosporangium phraense sp. nov., isolated from plant litter.</title>
        <authorList>
            <person name="Suriyachadkun C."/>
        </authorList>
    </citation>
    <scope>NUCLEOTIDE SEQUENCE [LARGE SCALE GENOMIC DNA]</scope>
    <source>
        <strain evidence="2 3">A-T 5661</strain>
    </source>
</reference>
<organism evidence="2 3">
    <name type="scientific">Cryptosporangium phraense</name>
    <dbReference type="NCBI Taxonomy" id="2593070"/>
    <lineage>
        <taxon>Bacteria</taxon>
        <taxon>Bacillati</taxon>
        <taxon>Actinomycetota</taxon>
        <taxon>Actinomycetes</taxon>
        <taxon>Cryptosporangiales</taxon>
        <taxon>Cryptosporangiaceae</taxon>
        <taxon>Cryptosporangium</taxon>
    </lineage>
</organism>
<dbReference type="InterPro" id="IPR036291">
    <property type="entry name" value="NAD(P)-bd_dom_sf"/>
</dbReference>
<dbReference type="PANTHER" id="PTHR43677">
    <property type="entry name" value="SHORT-CHAIN DEHYDROGENASE/REDUCTASE"/>
    <property type="match status" value="1"/>
</dbReference>
<dbReference type="InterPro" id="IPR013154">
    <property type="entry name" value="ADH-like_N"/>
</dbReference>
<sequence length="344" mass="36014">MKTRAAVLDGPGRLVVRDQTLRAPRRSELLIAVEAAGVMFAEVQMALGRYPGQPRFPFVPGYDLVGTVVDGPRAGQRVAAMTRHGAWAELVVRPARQVVEVPAGLAPADAVALVTNGVTAYQLLHRSARVRPGETVLVLGASGGVGTLLTQLAVAAGATVIGTASPAKHHAVRGFGATPVDYHGPGLPDRVRALAPDGVDVVLDPIGGPGFDDSWRLLAPGGRLVWYGSQSTLHATGVRFAPAIVALRKIAAWNARSRLRRDGRRASLYYVRNGTRAFRTDLATVLDEAAAGRLSSAVSARYALDQAREALTALSDGRITGKAVLEISGRGRALGAGAEDLQGV</sequence>
<dbReference type="InParanoid" id="A0A545AHJ1"/>
<dbReference type="SUPFAM" id="SSF50129">
    <property type="entry name" value="GroES-like"/>
    <property type="match status" value="1"/>
</dbReference>
<dbReference type="Gene3D" id="3.40.50.720">
    <property type="entry name" value="NAD(P)-binding Rossmann-like Domain"/>
    <property type="match status" value="1"/>
</dbReference>
<evidence type="ECO:0000313" key="3">
    <source>
        <dbReference type="Proteomes" id="UP000317982"/>
    </source>
</evidence>
<dbReference type="SMART" id="SM00829">
    <property type="entry name" value="PKS_ER"/>
    <property type="match status" value="1"/>
</dbReference>
<evidence type="ECO:0000259" key="1">
    <source>
        <dbReference type="SMART" id="SM00829"/>
    </source>
</evidence>
<name>A0A545AHJ1_9ACTN</name>
<feature type="domain" description="Enoyl reductase (ER)" evidence="1">
    <location>
        <begin position="12"/>
        <end position="325"/>
    </location>
</feature>
<dbReference type="AlphaFoldDB" id="A0A545AHJ1"/>
<evidence type="ECO:0000313" key="2">
    <source>
        <dbReference type="EMBL" id="TQS40781.1"/>
    </source>
</evidence>
<dbReference type="PANTHER" id="PTHR43677:SF4">
    <property type="entry name" value="QUINONE OXIDOREDUCTASE-LIKE PROTEIN 2"/>
    <property type="match status" value="1"/>
</dbReference>
<dbReference type="SUPFAM" id="SSF51735">
    <property type="entry name" value="NAD(P)-binding Rossmann-fold domains"/>
    <property type="match status" value="1"/>
</dbReference>
<dbReference type="EMBL" id="VIRS01000034">
    <property type="protein sequence ID" value="TQS40781.1"/>
    <property type="molecule type" value="Genomic_DNA"/>
</dbReference>
<dbReference type="InterPro" id="IPR020843">
    <property type="entry name" value="ER"/>
</dbReference>
<dbReference type="InterPro" id="IPR051397">
    <property type="entry name" value="Zn-ADH-like_protein"/>
</dbReference>
<dbReference type="Gene3D" id="3.90.180.10">
    <property type="entry name" value="Medium-chain alcohol dehydrogenases, catalytic domain"/>
    <property type="match status" value="1"/>
</dbReference>
<dbReference type="InterPro" id="IPR011032">
    <property type="entry name" value="GroES-like_sf"/>
</dbReference>